<protein>
    <recommendedName>
        <fullName evidence="5">Ent-kaurene synthase</fullName>
    </recommendedName>
</protein>
<accession>A0A2T3AG95</accession>
<evidence type="ECO:0000313" key="4">
    <source>
        <dbReference type="Proteomes" id="UP000241462"/>
    </source>
</evidence>
<dbReference type="AlphaFoldDB" id="A0A2T3AG95"/>
<dbReference type="InterPro" id="IPR008930">
    <property type="entry name" value="Terpenoid_cyclase/PrenylTrfase"/>
</dbReference>
<keyword evidence="4" id="KW-1185">Reference proteome</keyword>
<comment type="similarity">
    <text evidence="1">Belongs to the terpene synthase family.</text>
</comment>
<proteinExistence type="inferred from homology"/>
<feature type="region of interest" description="Disordered" evidence="2">
    <location>
        <begin position="781"/>
        <end position="803"/>
    </location>
</feature>
<dbReference type="Proteomes" id="UP000241462">
    <property type="component" value="Unassembled WGS sequence"/>
</dbReference>
<dbReference type="SUPFAM" id="SSF48239">
    <property type="entry name" value="Terpenoid cyclases/Protein prenyltransferases"/>
    <property type="match status" value="1"/>
</dbReference>
<dbReference type="Gene3D" id="1.50.10.20">
    <property type="match status" value="1"/>
</dbReference>
<dbReference type="InParanoid" id="A0A2T3AG95"/>
<evidence type="ECO:0000313" key="3">
    <source>
        <dbReference type="EMBL" id="PSR97188.1"/>
    </source>
</evidence>
<dbReference type="InterPro" id="IPR050148">
    <property type="entry name" value="Terpene_synthase-like"/>
</dbReference>
<evidence type="ECO:0008006" key="5">
    <source>
        <dbReference type="Google" id="ProtNLM"/>
    </source>
</evidence>
<feature type="compositionally biased region" description="Basic and acidic residues" evidence="2">
    <location>
        <begin position="781"/>
        <end position="791"/>
    </location>
</feature>
<evidence type="ECO:0000256" key="1">
    <source>
        <dbReference type="ARBA" id="ARBA00006333"/>
    </source>
</evidence>
<gene>
    <name evidence="3" type="ORF">BD289DRAFT_111676</name>
</gene>
<name>A0A2T3AG95_9PEZI</name>
<dbReference type="EMBL" id="KZ678393">
    <property type="protein sequence ID" value="PSR97188.1"/>
    <property type="molecule type" value="Genomic_DNA"/>
</dbReference>
<organism evidence="3 4">
    <name type="scientific">Coniella lustricola</name>
    <dbReference type="NCBI Taxonomy" id="2025994"/>
    <lineage>
        <taxon>Eukaryota</taxon>
        <taxon>Fungi</taxon>
        <taxon>Dikarya</taxon>
        <taxon>Ascomycota</taxon>
        <taxon>Pezizomycotina</taxon>
        <taxon>Sordariomycetes</taxon>
        <taxon>Sordariomycetidae</taxon>
        <taxon>Diaporthales</taxon>
        <taxon>Schizoparmaceae</taxon>
        <taxon>Coniella</taxon>
    </lineage>
</organism>
<dbReference type="PANTHER" id="PTHR31739">
    <property type="entry name" value="ENT-COPALYL DIPHOSPHATE SYNTHASE, CHLOROPLASTIC"/>
    <property type="match status" value="1"/>
</dbReference>
<dbReference type="GO" id="GO:0016102">
    <property type="term" value="P:diterpenoid biosynthetic process"/>
    <property type="evidence" value="ECO:0007669"/>
    <property type="project" value="TreeGrafter"/>
</dbReference>
<dbReference type="OrthoDB" id="2343925at2759"/>
<dbReference type="Gene3D" id="1.50.10.160">
    <property type="match status" value="1"/>
</dbReference>
<dbReference type="STRING" id="2025994.A0A2T3AG95"/>
<dbReference type="GO" id="GO:0010333">
    <property type="term" value="F:terpene synthase activity"/>
    <property type="evidence" value="ECO:0007669"/>
    <property type="project" value="InterPro"/>
</dbReference>
<dbReference type="PANTHER" id="PTHR31739:SF25">
    <property type="entry name" value="(E,E)-GERANYLLINALOOL SYNTHASE"/>
    <property type="match status" value="1"/>
</dbReference>
<reference evidence="3 4" key="1">
    <citation type="journal article" date="2018" name="Mycol. Prog.">
        <title>Coniella lustricola, a new species from submerged detritus.</title>
        <authorList>
            <person name="Raudabaugh D.B."/>
            <person name="Iturriaga T."/>
            <person name="Carver A."/>
            <person name="Mondo S."/>
            <person name="Pangilinan J."/>
            <person name="Lipzen A."/>
            <person name="He G."/>
            <person name="Amirebrahimi M."/>
            <person name="Grigoriev I.V."/>
            <person name="Miller A.N."/>
        </authorList>
    </citation>
    <scope>NUCLEOTIDE SEQUENCE [LARGE SCALE GENOMIC DNA]</scope>
    <source>
        <strain evidence="3 4">B22-T-1</strain>
    </source>
</reference>
<evidence type="ECO:0000256" key="2">
    <source>
        <dbReference type="SAM" id="MobiDB-lite"/>
    </source>
</evidence>
<sequence length="984" mass="109438">MDTLYDTSFRGIKEIIKDLGQKLDAGLPFGSFSTSIYDTAWLARVRSRNGERGWLFPECFQYLLQNQQPDGGWPVRASEFDSIINPMAALVAMREHQLAEQGKQDQSLSADLEERIHRAETHLRSNLQNWDISANVHVGFEVLVPAMLAELESKGLHFEFQARDALMEMNQRKLKKFQPELLYTRYKTTLVHSLEAFVGKIDFDRVSHHLDQHGSMMASPAATAAYLMHHSTWDGAAETYLRNAVSHSCGAGSGGVPGAYPSSNFEITWILSTILKARPSKDLLALPEIDKIRSYVLSQYESGGGVIGWDAGLLEDSDDTAKAVLSLNLLGVGASPARLIEGFGSPEHFRTYKTESNSSFSANCNILDALLHTSDPRLYTDEIVKIARFLCSEFNTGEVRDKWNLSESYSRMLVSQALVKLLQSWDSDQLGEVPTDLISEEIPKVLLQILAQTLQIQSSDGSWKFNKASKETTAYAILTLKALASLPWHATLAPQVQQAIQRGSAYLDLNHSSWGVEEHIWVAKATYALPPITRAYILAALSEGPVHSWQSKATSIGSIAEDKVTKTADFFSSLPLFSQDDLWVLKADVLLGYFFLSQLLRTSTTIFPPKKEADNKYIELIPFTWIATNRRNQYPLSNSALQEMMKLSLLIYQLDEFVETLFSRNSGSCSIEQVRQIVNALGETGHQKGQLPATNCVQHNGLDTSGDKISGQPNGIPELLGRDGTNLSLAEVKHILESLTSYVLQHAAVVQSPPYVRRQLQATLKTGLLAHLASEEDNVRYGAQRRADSKAKPPSSSLLSPAPPQVIPYTLSRQTYYAWVQNTSADNTQGPSALLFFTCLAAPPGEAFFRGARQHYISSALSKHLASLCRQYNDYGSIIRDVAEGNLNSLNFIEFHESEAKVPDEVGGQDLKQTNGSEDRMRSDLFFIAEYERECLNHALNKLDSELARERGGAGKIKALHVFIDTVDLYGQIYVAKDISRRLK</sequence>
<dbReference type="GO" id="GO:0000287">
    <property type="term" value="F:magnesium ion binding"/>
    <property type="evidence" value="ECO:0007669"/>
    <property type="project" value="TreeGrafter"/>
</dbReference>